<proteinExistence type="predicted"/>
<dbReference type="PANTHER" id="PTHR12506:SF20">
    <property type="entry name" value="ZINC FINGER CCCH DOMAIN-CONTAINING PROTEIN 67"/>
    <property type="match status" value="1"/>
</dbReference>
<dbReference type="PANTHER" id="PTHR12506">
    <property type="entry name" value="PROTEIN PHOSPHATASE RELATED"/>
    <property type="match status" value="1"/>
</dbReference>
<dbReference type="InterPro" id="IPR050974">
    <property type="entry name" value="Plant_ZF_CCCH"/>
</dbReference>
<dbReference type="InterPro" id="IPR036855">
    <property type="entry name" value="Znf_CCCH_sf"/>
</dbReference>
<dbReference type="Proteomes" id="UP000053144">
    <property type="component" value="Chromosome 1"/>
</dbReference>
<sequence length="186" mass="20025">MEGSESDSAPLSISNGEDPQLGASSPPPSPPPQSSDLNHAAEHEILSGELQSKLDLKAEDESEGKVSDLNDGGGVCDEETAKGDGDSRGSDSNSWNEEVGVGADEDGVGIGDVHGDDGEEMKEERNSDVTHHYPLRPEAEDCAFYMKTGNCKFGFNCKFNHPIRRKTQVLLVPLSSMYSLFRCYVC</sequence>
<evidence type="ECO:0000256" key="1">
    <source>
        <dbReference type="ARBA" id="ARBA00022723"/>
    </source>
</evidence>
<keyword evidence="1 5" id="KW-0479">Metal-binding</keyword>
<dbReference type="AlphaFoldDB" id="A0A0L9TRB4"/>
<name>A0A0L9TRB4_PHAAN</name>
<accession>A0A0L9TRB4</accession>
<feature type="region of interest" description="Disordered" evidence="6">
    <location>
        <begin position="1"/>
        <end position="120"/>
    </location>
</feature>
<protein>
    <recommendedName>
        <fullName evidence="7">C3H1-type domain-containing protein</fullName>
    </recommendedName>
</protein>
<evidence type="ECO:0000256" key="6">
    <source>
        <dbReference type="SAM" id="MobiDB-lite"/>
    </source>
</evidence>
<evidence type="ECO:0000256" key="5">
    <source>
        <dbReference type="PROSITE-ProRule" id="PRU00723"/>
    </source>
</evidence>
<keyword evidence="4" id="KW-0238">DNA-binding</keyword>
<dbReference type="GO" id="GO:0003729">
    <property type="term" value="F:mRNA binding"/>
    <property type="evidence" value="ECO:0007669"/>
    <property type="project" value="UniProtKB-ARBA"/>
</dbReference>
<evidence type="ECO:0000256" key="4">
    <source>
        <dbReference type="ARBA" id="ARBA00023125"/>
    </source>
</evidence>
<keyword evidence="3 5" id="KW-0862">Zinc</keyword>
<dbReference type="PROSITE" id="PS50103">
    <property type="entry name" value="ZF_C3H1"/>
    <property type="match status" value="1"/>
</dbReference>
<reference evidence="9" key="1">
    <citation type="journal article" date="2015" name="Proc. Natl. Acad. Sci. U.S.A.">
        <title>Genome sequencing of adzuki bean (Vigna angularis) provides insight into high starch and low fat accumulation and domestication.</title>
        <authorList>
            <person name="Yang K."/>
            <person name="Tian Z."/>
            <person name="Chen C."/>
            <person name="Luo L."/>
            <person name="Zhao B."/>
            <person name="Wang Z."/>
            <person name="Yu L."/>
            <person name="Li Y."/>
            <person name="Sun Y."/>
            <person name="Li W."/>
            <person name="Chen Y."/>
            <person name="Li Y."/>
            <person name="Zhang Y."/>
            <person name="Ai D."/>
            <person name="Zhao J."/>
            <person name="Shang C."/>
            <person name="Ma Y."/>
            <person name="Wu B."/>
            <person name="Wang M."/>
            <person name="Gao L."/>
            <person name="Sun D."/>
            <person name="Zhang P."/>
            <person name="Guo F."/>
            <person name="Wang W."/>
            <person name="Li Y."/>
            <person name="Wang J."/>
            <person name="Varshney R.K."/>
            <person name="Wang J."/>
            <person name="Ling H.Q."/>
            <person name="Wan P."/>
        </authorList>
    </citation>
    <scope>NUCLEOTIDE SEQUENCE</scope>
    <source>
        <strain evidence="9">cv. Jingnong 6</strain>
    </source>
</reference>
<keyword evidence="2 5" id="KW-0863">Zinc-finger</keyword>
<evidence type="ECO:0000256" key="2">
    <source>
        <dbReference type="ARBA" id="ARBA00022771"/>
    </source>
</evidence>
<feature type="compositionally biased region" description="Basic and acidic residues" evidence="6">
    <location>
        <begin position="39"/>
        <end position="68"/>
    </location>
</feature>
<dbReference type="InterPro" id="IPR000571">
    <property type="entry name" value="Znf_CCCH"/>
</dbReference>
<feature type="compositionally biased region" description="Basic and acidic residues" evidence="6">
    <location>
        <begin position="79"/>
        <end position="89"/>
    </location>
</feature>
<dbReference type="Pfam" id="PF00642">
    <property type="entry name" value="zf-CCCH"/>
    <property type="match status" value="1"/>
</dbReference>
<evidence type="ECO:0000313" key="8">
    <source>
        <dbReference type="EMBL" id="KOM32724.1"/>
    </source>
</evidence>
<dbReference type="SMART" id="SM00356">
    <property type="entry name" value="ZnF_C3H1"/>
    <property type="match status" value="1"/>
</dbReference>
<dbReference type="GO" id="GO:0008270">
    <property type="term" value="F:zinc ion binding"/>
    <property type="evidence" value="ECO:0007669"/>
    <property type="project" value="UniProtKB-KW"/>
</dbReference>
<evidence type="ECO:0000313" key="9">
    <source>
        <dbReference type="Proteomes" id="UP000053144"/>
    </source>
</evidence>
<dbReference type="SUPFAM" id="SSF90229">
    <property type="entry name" value="CCCH zinc finger"/>
    <property type="match status" value="1"/>
</dbReference>
<dbReference type="Gene3D" id="2.30.30.1190">
    <property type="match status" value="1"/>
</dbReference>
<dbReference type="GO" id="GO:0003677">
    <property type="term" value="F:DNA binding"/>
    <property type="evidence" value="ECO:0007669"/>
    <property type="project" value="UniProtKB-KW"/>
</dbReference>
<dbReference type="EMBL" id="CM003371">
    <property type="protein sequence ID" value="KOM32724.1"/>
    <property type="molecule type" value="Genomic_DNA"/>
</dbReference>
<feature type="domain" description="C3H1-type" evidence="7">
    <location>
        <begin position="136"/>
        <end position="164"/>
    </location>
</feature>
<evidence type="ECO:0000256" key="3">
    <source>
        <dbReference type="ARBA" id="ARBA00022833"/>
    </source>
</evidence>
<feature type="zinc finger region" description="C3H1-type" evidence="5">
    <location>
        <begin position="136"/>
        <end position="164"/>
    </location>
</feature>
<dbReference type="Gramene" id="KOM32724">
    <property type="protein sequence ID" value="KOM32724"/>
    <property type="gene ID" value="LR48_Vigan01g228000"/>
</dbReference>
<dbReference type="STRING" id="3914.A0A0L9TRB4"/>
<organism evidence="8 9">
    <name type="scientific">Phaseolus angularis</name>
    <name type="common">Azuki bean</name>
    <name type="synonym">Vigna angularis</name>
    <dbReference type="NCBI Taxonomy" id="3914"/>
    <lineage>
        <taxon>Eukaryota</taxon>
        <taxon>Viridiplantae</taxon>
        <taxon>Streptophyta</taxon>
        <taxon>Embryophyta</taxon>
        <taxon>Tracheophyta</taxon>
        <taxon>Spermatophyta</taxon>
        <taxon>Magnoliopsida</taxon>
        <taxon>eudicotyledons</taxon>
        <taxon>Gunneridae</taxon>
        <taxon>Pentapetalae</taxon>
        <taxon>rosids</taxon>
        <taxon>fabids</taxon>
        <taxon>Fabales</taxon>
        <taxon>Fabaceae</taxon>
        <taxon>Papilionoideae</taxon>
        <taxon>50 kb inversion clade</taxon>
        <taxon>NPAAA clade</taxon>
        <taxon>indigoferoid/millettioid clade</taxon>
        <taxon>Phaseoleae</taxon>
        <taxon>Vigna</taxon>
    </lineage>
</organism>
<gene>
    <name evidence="8" type="ORF">LR48_Vigan01g228000</name>
</gene>
<evidence type="ECO:0000259" key="7">
    <source>
        <dbReference type="PROSITE" id="PS50103"/>
    </source>
</evidence>
<feature type="compositionally biased region" description="Polar residues" evidence="6">
    <location>
        <begin position="1"/>
        <end position="17"/>
    </location>
</feature>